<dbReference type="GO" id="GO:0008270">
    <property type="term" value="F:zinc ion binding"/>
    <property type="evidence" value="ECO:0007669"/>
    <property type="project" value="UniProtKB-KW"/>
</dbReference>
<dbReference type="PANTHER" id="PTHR14732:SF0">
    <property type="entry name" value="RNA POLYMERASE II SUBUNIT B1 CTD PHOSPHATASE RPAP2-RELATED"/>
    <property type="match status" value="1"/>
</dbReference>
<dbReference type="OrthoDB" id="2590500at2759"/>
<comment type="function">
    <text evidence="9">Protein phosphatase that displays CTD phosphatase activity and regulates transcription of snRNA genes. Recognizes and binds phosphorylated 'Ser-7' of the C-terminal heptapeptide repeat domain (CTD) of the largest RNA polymerase II subunit POLR2A, and mediates dephosphorylation of 'Ser-5' of the CTD, thereby promoting transcription of snRNA genes. Downstream of EIF2AK3/PERK, dephosphorylates ERN1, a sensor for the endoplasmic reticulum unfolded protein response (UPR), to abort failed ER-stress adaptation and trigger apoptosis.</text>
</comment>
<dbReference type="GeneTree" id="ENSGT00390000017965"/>
<evidence type="ECO:0000256" key="9">
    <source>
        <dbReference type="ARBA" id="ARBA00045547"/>
    </source>
</evidence>
<reference evidence="16" key="1">
    <citation type="submission" date="2023-09" db="UniProtKB">
        <authorList>
            <consortium name="Ensembl"/>
        </authorList>
    </citation>
    <scope>IDENTIFICATION</scope>
</reference>
<reference evidence="18" key="2">
    <citation type="submission" date="2025-04" db="UniProtKB">
        <authorList>
            <consortium name="RefSeq"/>
        </authorList>
    </citation>
    <scope>IDENTIFICATION</scope>
</reference>
<evidence type="ECO:0000256" key="14">
    <source>
        <dbReference type="SAM" id="MobiDB-lite"/>
    </source>
</evidence>
<protein>
    <recommendedName>
        <fullName evidence="13">RNA polymerase II subunit B1 CTD phosphatase RPAP2 homolog</fullName>
        <ecNumber evidence="13">3.1.3.16</ecNumber>
    </recommendedName>
</protein>
<dbReference type="Gene3D" id="1.25.40.820">
    <property type="match status" value="1"/>
</dbReference>
<evidence type="ECO:0000256" key="8">
    <source>
        <dbReference type="ARBA" id="ARBA00023242"/>
    </source>
</evidence>
<evidence type="ECO:0000313" key="18">
    <source>
        <dbReference type="RefSeq" id="XP_008277394.1"/>
    </source>
</evidence>
<feature type="compositionally biased region" description="Polar residues" evidence="14">
    <location>
        <begin position="342"/>
        <end position="361"/>
    </location>
</feature>
<dbReference type="AlphaFoldDB" id="A0A3B4Z3K6"/>
<dbReference type="GeneID" id="103355365"/>
<feature type="region of interest" description="Disordered" evidence="14">
    <location>
        <begin position="1"/>
        <end position="34"/>
    </location>
</feature>
<comment type="catalytic activity">
    <reaction evidence="10 13">
        <text>O-phospho-L-seryl-[protein] + H2O = L-seryl-[protein] + phosphate</text>
        <dbReference type="Rhea" id="RHEA:20629"/>
        <dbReference type="Rhea" id="RHEA-COMP:9863"/>
        <dbReference type="Rhea" id="RHEA-COMP:11604"/>
        <dbReference type="ChEBI" id="CHEBI:15377"/>
        <dbReference type="ChEBI" id="CHEBI:29999"/>
        <dbReference type="ChEBI" id="CHEBI:43474"/>
        <dbReference type="ChEBI" id="CHEBI:83421"/>
        <dbReference type="EC" id="3.1.3.16"/>
    </reaction>
</comment>
<evidence type="ECO:0000256" key="6">
    <source>
        <dbReference type="ARBA" id="ARBA00022833"/>
    </source>
</evidence>
<organism evidence="16">
    <name type="scientific">Stegastes partitus</name>
    <name type="common">bicolor damselfish</name>
    <dbReference type="NCBI Taxonomy" id="144197"/>
    <lineage>
        <taxon>Eukaryota</taxon>
        <taxon>Metazoa</taxon>
        <taxon>Chordata</taxon>
        <taxon>Craniata</taxon>
        <taxon>Vertebrata</taxon>
        <taxon>Euteleostomi</taxon>
        <taxon>Actinopterygii</taxon>
        <taxon>Neopterygii</taxon>
        <taxon>Teleostei</taxon>
        <taxon>Neoteleostei</taxon>
        <taxon>Acanthomorphata</taxon>
        <taxon>Ovalentaria</taxon>
        <taxon>Pomacentridae</taxon>
        <taxon>Stegastes</taxon>
    </lineage>
</organism>
<evidence type="ECO:0000259" key="15">
    <source>
        <dbReference type="PROSITE" id="PS51479"/>
    </source>
</evidence>
<dbReference type="RefSeq" id="XP_008277394.1">
    <property type="nucleotide sequence ID" value="XM_008279172.1"/>
</dbReference>
<evidence type="ECO:0000256" key="10">
    <source>
        <dbReference type="ARBA" id="ARBA00047761"/>
    </source>
</evidence>
<dbReference type="GO" id="GO:0043175">
    <property type="term" value="F:RNA polymerase core enzyme binding"/>
    <property type="evidence" value="ECO:0007669"/>
    <property type="project" value="UniProtKB-UniRule"/>
</dbReference>
<evidence type="ECO:0000256" key="3">
    <source>
        <dbReference type="ARBA" id="ARBA00022723"/>
    </source>
</evidence>
<evidence type="ECO:0000256" key="2">
    <source>
        <dbReference type="ARBA" id="ARBA00005676"/>
    </source>
</evidence>
<dbReference type="CTD" id="79871"/>
<keyword evidence="4 13" id="KW-0863">Zinc-finger</keyword>
<evidence type="ECO:0000256" key="12">
    <source>
        <dbReference type="PROSITE-ProRule" id="PRU00812"/>
    </source>
</evidence>
<name>A0A3B4Z3K6_9TELE</name>
<dbReference type="STRING" id="144197.ENSSPAP00000001249"/>
<feature type="compositionally biased region" description="Basic residues" evidence="14">
    <location>
        <begin position="15"/>
        <end position="24"/>
    </location>
</feature>
<dbReference type="GO" id="GO:0008420">
    <property type="term" value="F:RNA polymerase II CTD heptapeptide repeat phosphatase activity"/>
    <property type="evidence" value="ECO:0007669"/>
    <property type="project" value="UniProtKB-UniRule"/>
</dbReference>
<dbReference type="GO" id="GO:0005634">
    <property type="term" value="C:nucleus"/>
    <property type="evidence" value="ECO:0007669"/>
    <property type="project" value="UniProtKB-SubCell"/>
</dbReference>
<evidence type="ECO:0000256" key="5">
    <source>
        <dbReference type="ARBA" id="ARBA00022801"/>
    </source>
</evidence>
<dbReference type="EC" id="3.1.3.16" evidence="13"/>
<evidence type="ECO:0000256" key="7">
    <source>
        <dbReference type="ARBA" id="ARBA00022912"/>
    </source>
</evidence>
<dbReference type="Pfam" id="PF04181">
    <property type="entry name" value="RPAP2_Rtr1"/>
    <property type="match status" value="1"/>
</dbReference>
<dbReference type="Ensembl" id="ENSSPAT00000001270.1">
    <property type="protein sequence ID" value="ENSSPAP00000001249.1"/>
    <property type="gene ID" value="ENSSPAG00000000963.1"/>
</dbReference>
<dbReference type="InterPro" id="IPR038534">
    <property type="entry name" value="Rtr1/RPAP2_sf"/>
</dbReference>
<accession>A0A3B4Z3K6</accession>
<comment type="similarity">
    <text evidence="2 12 13">Belongs to the RPAP2 family.</text>
</comment>
<comment type="subunit">
    <text evidence="13">Associates with the RNA polymerase II complex.</text>
</comment>
<evidence type="ECO:0000313" key="17">
    <source>
        <dbReference type="Proteomes" id="UP000694891"/>
    </source>
</evidence>
<dbReference type="InterPro" id="IPR039693">
    <property type="entry name" value="Rtr1/RPAP2"/>
</dbReference>
<evidence type="ECO:0000256" key="13">
    <source>
        <dbReference type="RuleBase" id="RU367080"/>
    </source>
</evidence>
<feature type="compositionally biased region" description="Basic and acidic residues" evidence="14">
    <location>
        <begin position="237"/>
        <end position="271"/>
    </location>
</feature>
<keyword evidence="7 13" id="KW-0904">Protein phosphatase</keyword>
<comment type="catalytic activity">
    <reaction evidence="11 13">
        <text>O-phospho-L-threonyl-[protein] + H2O = L-threonyl-[protein] + phosphate</text>
        <dbReference type="Rhea" id="RHEA:47004"/>
        <dbReference type="Rhea" id="RHEA-COMP:11060"/>
        <dbReference type="Rhea" id="RHEA-COMP:11605"/>
        <dbReference type="ChEBI" id="CHEBI:15377"/>
        <dbReference type="ChEBI" id="CHEBI:30013"/>
        <dbReference type="ChEBI" id="CHEBI:43474"/>
        <dbReference type="ChEBI" id="CHEBI:61977"/>
        <dbReference type="EC" id="3.1.3.16"/>
    </reaction>
</comment>
<keyword evidence="3 13" id="KW-0479">Metal-binding</keyword>
<keyword evidence="17" id="KW-1185">Reference proteome</keyword>
<gene>
    <name evidence="18" type="primary">rpap2</name>
</gene>
<evidence type="ECO:0000313" key="16">
    <source>
        <dbReference type="Ensembl" id="ENSSPAP00000001249.1"/>
    </source>
</evidence>
<keyword evidence="6 13" id="KW-0862">Zinc</keyword>
<evidence type="ECO:0000256" key="1">
    <source>
        <dbReference type="ARBA" id="ARBA00004123"/>
    </source>
</evidence>
<dbReference type="GO" id="GO:0005737">
    <property type="term" value="C:cytoplasm"/>
    <property type="evidence" value="ECO:0007669"/>
    <property type="project" value="TreeGrafter"/>
</dbReference>
<sequence length="667" mass="74964">MAAEERRRTGGSAKTSKKGGKRMKALTAEEEARRREEVKERLREKLELEKRALKVVERLLEDSVAEDFLVDCAKFIAPANYKDTIEERSIAKLCGYPICPNKLGKIPTQQYKISTKTNKVYDITERKCFCSNFCYKASKEFELQISKTPLWLRQHESPPEIKLLKKGDCGSSGEEVKLSERCLKEEDIENPLAAQPEDLSTSQQRPAAAEHSDSSDGEQEQDFVSSVVSQQQRPRVHWGDLPKRTDGDGKGAQGDMERRSKQARKGSKEEMELYQQQNTEKEGQTRKEVRTDAEKPKQLHRTNTDQAVKEQKDLPDEASVEEATAKLNLCSLSETVNHNISLPVESTPQGEHTPSLTSPSVIESKPPTESKRFPSSANQNSHNTALANQAGLNITQVGMSKRGAAGLRDLLKTHAGEAKPDTLHLNLLEGLRATLKEWCTDETLKFLYGADHSLGSPFVDVQEEKEEVEDELDEDDLEDDVIDAGEQKKLSAAAPDYETLKRDTQQLELRVSEFYKGTWVLPEEVQEVNGNPVTVQDQRTKDPVLPLIDSQAQHLIQKRITVEKLTSCLRNIVGPLHLTVSDVSTDLNNLVRTFRFTNTNIIHRAPEWTLLAVVLLHLLSEVSPLVREALETSASVEYLNTLMEELGVQEQDLLSLVQPFKTPQKLT</sequence>
<feature type="compositionally biased region" description="Basic and acidic residues" evidence="14">
    <location>
        <begin position="279"/>
        <end position="297"/>
    </location>
</feature>
<feature type="region of interest" description="Disordered" evidence="14">
    <location>
        <begin position="187"/>
        <end position="320"/>
    </location>
</feature>
<keyword evidence="5 13" id="KW-0378">Hydrolase</keyword>
<comment type="subcellular location">
    <subcellularLocation>
        <location evidence="1 13">Nucleus</location>
    </subcellularLocation>
</comment>
<evidence type="ECO:0000256" key="4">
    <source>
        <dbReference type="ARBA" id="ARBA00022771"/>
    </source>
</evidence>
<keyword evidence="8 13" id="KW-0539">Nucleus</keyword>
<dbReference type="PROSITE" id="PS51479">
    <property type="entry name" value="ZF_RTR1"/>
    <property type="match status" value="1"/>
</dbReference>
<feature type="region of interest" description="Disordered" evidence="14">
    <location>
        <begin position="342"/>
        <end position="381"/>
    </location>
</feature>
<dbReference type="PANTHER" id="PTHR14732">
    <property type="entry name" value="RNA POLYMERASE II SUBUNIT B1 CTD PHOSPHATASE RPAP2-RELATED"/>
    <property type="match status" value="1"/>
</dbReference>
<feature type="domain" description="RTR1-type" evidence="15">
    <location>
        <begin position="71"/>
        <end position="154"/>
    </location>
</feature>
<dbReference type="Proteomes" id="UP000694891">
    <property type="component" value="Unplaced"/>
</dbReference>
<evidence type="ECO:0000256" key="11">
    <source>
        <dbReference type="ARBA" id="ARBA00048336"/>
    </source>
</evidence>
<proteinExistence type="inferred from homology"/>
<dbReference type="InterPro" id="IPR007308">
    <property type="entry name" value="Rtr1/RPAP2_dom"/>
</dbReference>